<dbReference type="Gene3D" id="2.40.70.10">
    <property type="entry name" value="Acid Proteases"/>
    <property type="match status" value="1"/>
</dbReference>
<dbReference type="PROSITE" id="PS00141">
    <property type="entry name" value="ASP_PROTEASE"/>
    <property type="match status" value="1"/>
</dbReference>
<dbReference type="EMBL" id="CACRZD030000018">
    <property type="protein sequence ID" value="CAA6673681.1"/>
    <property type="molecule type" value="Genomic_DNA"/>
</dbReference>
<feature type="compositionally biased region" description="Polar residues" evidence="1">
    <location>
        <begin position="35"/>
        <end position="49"/>
    </location>
</feature>
<evidence type="ECO:0000256" key="1">
    <source>
        <dbReference type="SAM" id="MobiDB-lite"/>
    </source>
</evidence>
<protein>
    <submittedName>
        <fullName evidence="2">Uncharacterized protein</fullName>
    </submittedName>
</protein>
<organism evidence="2">
    <name type="scientific">Spirodela intermedia</name>
    <name type="common">Intermediate duckweed</name>
    <dbReference type="NCBI Taxonomy" id="51605"/>
    <lineage>
        <taxon>Eukaryota</taxon>
        <taxon>Viridiplantae</taxon>
        <taxon>Streptophyta</taxon>
        <taxon>Embryophyta</taxon>
        <taxon>Tracheophyta</taxon>
        <taxon>Spermatophyta</taxon>
        <taxon>Magnoliopsida</taxon>
        <taxon>Liliopsida</taxon>
        <taxon>Araceae</taxon>
        <taxon>Lemnoideae</taxon>
        <taxon>Spirodela</taxon>
    </lineage>
</organism>
<evidence type="ECO:0000313" key="3">
    <source>
        <dbReference type="Proteomes" id="UP001189122"/>
    </source>
</evidence>
<proteinExistence type="predicted"/>
<accession>A0A7I8JVA6</accession>
<dbReference type="GO" id="GO:0004190">
    <property type="term" value="F:aspartic-type endopeptidase activity"/>
    <property type="evidence" value="ECO:0007669"/>
    <property type="project" value="InterPro"/>
</dbReference>
<sequence>MLHQKQIIEALGNKREEGQLPSQPIENPGNRPTIGFQQGESSSMNLGKNSRNENVRTVNALRSGKILLDPYPQTLEEKENVDNSKQNQIGVEEDFIDSTKEISKERTTILFPKALEPRQRKKKEHNEEIKKILQDVQISLPLLTAIEHIPKYVRVLKEIVLLLNRLPYKLKDTGAPLISCDIGGFIFQNALLDTGASINLLPTSICDKFNISDLKPSIVTLQFANRSIKHPKGILKNVIVIVKRCKFPADFVVLEIDFNGQFYDTPIILERPFLHTTKMKY</sequence>
<dbReference type="CDD" id="cd00303">
    <property type="entry name" value="retropepsin_like"/>
    <property type="match status" value="1"/>
</dbReference>
<dbReference type="AlphaFoldDB" id="A0A7I8JVA6"/>
<dbReference type="Proteomes" id="UP001189122">
    <property type="component" value="Unassembled WGS sequence"/>
</dbReference>
<dbReference type="InterPro" id="IPR001969">
    <property type="entry name" value="Aspartic_peptidase_AS"/>
</dbReference>
<dbReference type="GO" id="GO:0006508">
    <property type="term" value="P:proteolysis"/>
    <property type="evidence" value="ECO:0007669"/>
    <property type="project" value="InterPro"/>
</dbReference>
<dbReference type="EMBL" id="LR743605">
    <property type="protein sequence ID" value="CAA2634700.1"/>
    <property type="molecule type" value="Genomic_DNA"/>
</dbReference>
<evidence type="ECO:0000313" key="2">
    <source>
        <dbReference type="EMBL" id="CAA2634700.1"/>
    </source>
</evidence>
<gene>
    <name evidence="2" type="ORF">SI7747_18020098</name>
</gene>
<keyword evidence="3" id="KW-1185">Reference proteome</keyword>
<feature type="region of interest" description="Disordered" evidence="1">
    <location>
        <begin position="11"/>
        <end position="52"/>
    </location>
</feature>
<reference evidence="2 3" key="1">
    <citation type="submission" date="2019-12" db="EMBL/GenBank/DDBJ databases">
        <authorList>
            <person name="Scholz U."/>
            <person name="Mascher M."/>
            <person name="Fiebig A."/>
        </authorList>
    </citation>
    <scope>NUCLEOTIDE SEQUENCE</scope>
</reference>
<dbReference type="SUPFAM" id="SSF50630">
    <property type="entry name" value="Acid proteases"/>
    <property type="match status" value="1"/>
</dbReference>
<dbReference type="InterPro" id="IPR021109">
    <property type="entry name" value="Peptidase_aspartic_dom_sf"/>
</dbReference>
<dbReference type="PANTHER" id="PTHR33067">
    <property type="entry name" value="RNA-DIRECTED DNA POLYMERASE-RELATED"/>
    <property type="match status" value="1"/>
</dbReference>
<dbReference type="PANTHER" id="PTHR33067:SF31">
    <property type="entry name" value="RNA-DIRECTED DNA POLYMERASE"/>
    <property type="match status" value="1"/>
</dbReference>
<name>A0A7I8JVA6_SPIIN</name>